<dbReference type="PANTHER" id="PTHR28663:SF1">
    <property type="entry name" value="CILIA- AND FLAGELLA- ASSOCIATED PROTEIN 210"/>
    <property type="match status" value="1"/>
</dbReference>
<evidence type="ECO:0000256" key="1">
    <source>
        <dbReference type="SAM" id="MobiDB-lite"/>
    </source>
</evidence>
<feature type="region of interest" description="Disordered" evidence="1">
    <location>
        <begin position="330"/>
        <end position="360"/>
    </location>
</feature>
<sequence length="488" mass="57403">MHWNFDLPKVDREPHATVEPILIYPENEWKRLCAIQPAVPGPRGESSSERERVEMALRSKEMRAGWLNTAENRVKEKVEMDKEVYRRTREAEQGLADAGAKLCKEEGEKILAKAKSLIFKRREEIRSLHGSLMLSEGMSFWNAQEKEKARIRGLQHQHELRLDNALLQQEQMQIKADAEKRRKLREHNIAYQAEVQKQMHYSRVNFDYIHKQAEHVKKHIGELREEDHQTRMREEKAKADMRRDHLDNLAVQKRAQDEKDALEALQTKVRRAYVKEKVNRVQKTTDFFYNTLRHRHLDHPGAFAQAAEAAAKKAQLLEESFQRAAAEAEEKYQTNEQKKESKRLSDIQDGIADRERSKKVRDDRHKWETEIQSNFETLNAKWRRKHEHKEAVRLAHAKSIRGELEKYWATQVSPQTATKAFRQERAAQVKMEEDQLAANQAETEKYIDSIIAERLAMVPQRDVKALEVARHDLLKPPKFRKIAQMRAF</sequence>
<dbReference type="Proteomes" id="UP000192578">
    <property type="component" value="Unassembled WGS sequence"/>
</dbReference>
<evidence type="ECO:0000313" key="2">
    <source>
        <dbReference type="EMBL" id="OQV14149.1"/>
    </source>
</evidence>
<comment type="caution">
    <text evidence="2">The sequence shown here is derived from an EMBL/GenBank/DDBJ whole genome shotgun (WGS) entry which is preliminary data.</text>
</comment>
<name>A0A1W0WG31_HYPEX</name>
<proteinExistence type="predicted"/>
<protein>
    <submittedName>
        <fullName evidence="2">Uncharacterized protein</fullName>
    </submittedName>
</protein>
<dbReference type="GO" id="GO:0005879">
    <property type="term" value="C:axonemal microtubule"/>
    <property type="evidence" value="ECO:0007669"/>
    <property type="project" value="TreeGrafter"/>
</dbReference>
<accession>A0A1W0WG31</accession>
<evidence type="ECO:0000313" key="3">
    <source>
        <dbReference type="Proteomes" id="UP000192578"/>
    </source>
</evidence>
<dbReference type="EMBL" id="MTYJ01000109">
    <property type="protein sequence ID" value="OQV14149.1"/>
    <property type="molecule type" value="Genomic_DNA"/>
</dbReference>
<dbReference type="InterPro" id="IPR039986">
    <property type="entry name" value="CFAP210"/>
</dbReference>
<dbReference type="AlphaFoldDB" id="A0A1W0WG31"/>
<reference evidence="3" key="1">
    <citation type="submission" date="2017-01" db="EMBL/GenBank/DDBJ databases">
        <title>Comparative genomics of anhydrobiosis in the tardigrade Hypsibius dujardini.</title>
        <authorList>
            <person name="Yoshida Y."/>
            <person name="Koutsovoulos G."/>
            <person name="Laetsch D."/>
            <person name="Stevens L."/>
            <person name="Kumar S."/>
            <person name="Horikawa D."/>
            <person name="Ishino K."/>
            <person name="Komine S."/>
            <person name="Tomita M."/>
            <person name="Blaxter M."/>
            <person name="Arakawa K."/>
        </authorList>
    </citation>
    <scope>NUCLEOTIDE SEQUENCE [LARGE SCALE GENOMIC DNA]</scope>
    <source>
        <strain evidence="3">Z151</strain>
    </source>
</reference>
<keyword evidence="3" id="KW-1185">Reference proteome</keyword>
<organism evidence="2 3">
    <name type="scientific">Hypsibius exemplaris</name>
    <name type="common">Freshwater tardigrade</name>
    <dbReference type="NCBI Taxonomy" id="2072580"/>
    <lineage>
        <taxon>Eukaryota</taxon>
        <taxon>Metazoa</taxon>
        <taxon>Ecdysozoa</taxon>
        <taxon>Tardigrada</taxon>
        <taxon>Eutardigrada</taxon>
        <taxon>Parachela</taxon>
        <taxon>Hypsibioidea</taxon>
        <taxon>Hypsibiidae</taxon>
        <taxon>Hypsibius</taxon>
    </lineage>
</organism>
<gene>
    <name evidence="2" type="ORF">BV898_11622</name>
</gene>
<dbReference type="PANTHER" id="PTHR28663">
    <property type="entry name" value="COILED-COIL DOMAIN-CONTAINING PROTEIN 173"/>
    <property type="match status" value="1"/>
</dbReference>